<dbReference type="InterPro" id="IPR036412">
    <property type="entry name" value="HAD-like_sf"/>
</dbReference>
<proteinExistence type="predicted"/>
<evidence type="ECO:0000313" key="1">
    <source>
        <dbReference type="EMBL" id="CUU53588.1"/>
    </source>
</evidence>
<dbReference type="InterPro" id="IPR006439">
    <property type="entry name" value="HAD-SF_hydro_IA"/>
</dbReference>
<keyword evidence="2" id="KW-1185">Reference proteome</keyword>
<reference evidence="2" key="1">
    <citation type="submission" date="2015-11" db="EMBL/GenBank/DDBJ databases">
        <authorList>
            <person name="Varghese N."/>
        </authorList>
    </citation>
    <scope>NUCLEOTIDE SEQUENCE [LARGE SCALE GENOMIC DNA]</scope>
    <source>
        <strain evidence="2">DSM 45899</strain>
    </source>
</reference>
<protein>
    <submittedName>
        <fullName evidence="1">Putative hydrolase of the HAD superfamily</fullName>
    </submittedName>
</protein>
<dbReference type="InterPro" id="IPR023214">
    <property type="entry name" value="HAD_sf"/>
</dbReference>
<dbReference type="PRINTS" id="PR00413">
    <property type="entry name" value="HADHALOGNASE"/>
</dbReference>
<dbReference type="GO" id="GO:0016787">
    <property type="term" value="F:hydrolase activity"/>
    <property type="evidence" value="ECO:0007669"/>
    <property type="project" value="UniProtKB-KW"/>
</dbReference>
<dbReference type="NCBIfam" id="TIGR01509">
    <property type="entry name" value="HAD-SF-IA-v3"/>
    <property type="match status" value="1"/>
</dbReference>
<dbReference type="Proteomes" id="UP000198802">
    <property type="component" value="Unassembled WGS sequence"/>
</dbReference>
<dbReference type="Gene3D" id="3.40.50.1000">
    <property type="entry name" value="HAD superfamily/HAD-like"/>
    <property type="match status" value="1"/>
</dbReference>
<accession>A0A0S4QDM4</accession>
<name>A0A0S4QDM4_9ACTN</name>
<dbReference type="AlphaFoldDB" id="A0A0S4QDM4"/>
<dbReference type="CDD" id="cd02603">
    <property type="entry name" value="HAD_sEH-N_like"/>
    <property type="match status" value="1"/>
</dbReference>
<dbReference type="EMBL" id="FAOZ01000001">
    <property type="protein sequence ID" value="CUU53588.1"/>
    <property type="molecule type" value="Genomic_DNA"/>
</dbReference>
<dbReference type="PANTHER" id="PTHR47829:SF1">
    <property type="entry name" value="HAD FAMILY PHOSPHATASE"/>
    <property type="match status" value="1"/>
</dbReference>
<sequence>MGARCVVLDIGGVLEVTPQTGWMPRWEQRAGLAAGTVLGRLADVFLAGSLGTMSESEVIAMARACLDVSEEQLEDFWSLMWDEYLGTLNVELFAWFRALPPRFRTGFLSNSFVGAREREQERYGFADVTEVIVYSHEVGLAKPDPRIYTLTCERLGVAPDEVVFLDDTPAAVEGARAAGWHGVLFRDTAQAIAEVEAYLTP</sequence>
<dbReference type="Gene3D" id="1.10.150.240">
    <property type="entry name" value="Putative phosphatase, domain 2"/>
    <property type="match status" value="1"/>
</dbReference>
<dbReference type="PANTHER" id="PTHR47829">
    <property type="entry name" value="HYDROLASE, PUTATIVE (AFU_ORTHOLOGUE AFUA_1G12880)-RELATED"/>
    <property type="match status" value="1"/>
</dbReference>
<organism evidence="1 2">
    <name type="scientific">Parafrankia irregularis</name>
    <dbReference type="NCBI Taxonomy" id="795642"/>
    <lineage>
        <taxon>Bacteria</taxon>
        <taxon>Bacillati</taxon>
        <taxon>Actinomycetota</taxon>
        <taxon>Actinomycetes</taxon>
        <taxon>Frankiales</taxon>
        <taxon>Frankiaceae</taxon>
        <taxon>Parafrankia</taxon>
    </lineage>
</organism>
<dbReference type="NCBIfam" id="TIGR01549">
    <property type="entry name" value="HAD-SF-IA-v1"/>
    <property type="match status" value="1"/>
</dbReference>
<evidence type="ECO:0000313" key="2">
    <source>
        <dbReference type="Proteomes" id="UP000198802"/>
    </source>
</evidence>
<gene>
    <name evidence="1" type="ORF">Ga0074812_10186</name>
</gene>
<dbReference type="InterPro" id="IPR023198">
    <property type="entry name" value="PGP-like_dom2"/>
</dbReference>
<dbReference type="SUPFAM" id="SSF56784">
    <property type="entry name" value="HAD-like"/>
    <property type="match status" value="1"/>
</dbReference>
<keyword evidence="1" id="KW-0378">Hydrolase</keyword>
<dbReference type="InterPro" id="IPR052898">
    <property type="entry name" value="ACAD10-like"/>
</dbReference>
<dbReference type="Pfam" id="PF00702">
    <property type="entry name" value="Hydrolase"/>
    <property type="match status" value="1"/>
</dbReference>